<dbReference type="PANTHER" id="PTHR44757">
    <property type="entry name" value="DIGUANYLATE CYCLASE DGCP"/>
    <property type="match status" value="1"/>
</dbReference>
<dbReference type="Proteomes" id="UP000630142">
    <property type="component" value="Unassembled WGS sequence"/>
</dbReference>
<reference evidence="4" key="1">
    <citation type="journal article" date="2014" name="Int. J. Syst. Evol. Microbiol.">
        <title>Complete genome sequence of Corynebacterium casei LMG S-19264T (=DSM 44701T), isolated from a smear-ripened cheese.</title>
        <authorList>
            <consortium name="US DOE Joint Genome Institute (JGI-PGF)"/>
            <person name="Walter F."/>
            <person name="Albersmeier A."/>
            <person name="Kalinowski J."/>
            <person name="Ruckert C."/>
        </authorList>
    </citation>
    <scope>NUCLEOTIDE SEQUENCE</scope>
    <source>
        <strain evidence="4">KCTC 42249</strain>
    </source>
</reference>
<accession>A0A8J3DVW8</accession>
<dbReference type="InterPro" id="IPR029787">
    <property type="entry name" value="Nucleotide_cyclase"/>
</dbReference>
<proteinExistence type="predicted"/>
<dbReference type="InterPro" id="IPR013655">
    <property type="entry name" value="PAS_fold_3"/>
</dbReference>
<dbReference type="InterPro" id="IPR000014">
    <property type="entry name" value="PAS"/>
</dbReference>
<sequence length="684" mass="75613">MNTTYAGLAEGDRVSLAVAEMSRVRVWRAEADGTLRNGFGWKTADGKVATADDWASSIHPQDLETITGIWFDAFRKGSPFELLFRGQQADKTYHWYKSNGLPLRGANGDIEEWIGVVQDIQDDLDAADTARVSEERLRLALESGNYGVWDHDLQTGELWGANAVARFIDLPSPIANLEDLLEIVHPDDRHLILSRVSAQGASENPHFRNEFRIIDPKTQSIRWIEAIGTLIANGDNPPTRSLGLIREITGEKIQRQRLEYEARHDPLTGLPNWRSVAAELLALSMAKRSAALILVWIEGLREASELYARNTGWSLLREVADRFRSVLPNGEMIARTSTELAVVVPDASSQTIGAVAERLQDMLELPFEVGEAQVALSAHMGIALLPDDGMIGSELLLSADLALAKAKSGMVGTTCLFTPALRNDARQEHALSAELRQAVRGGEFELFYQPQVRMDDHRIIGLEALLRWHHPQKGMLAPAAFLPVLKKSPMANHLGKWVIEQAARDIAALNRTRSVSEKIRVAVNLFSRQFATGDVAGQIADALASHEVAPDLFEIEVTERVILRNDDGTIRSTLTRLRDLGCPVAFDDFGTGYASLSMLKKFPITRLKIDREFVENLERSPEDGAIVDAVLFLGRTFGLSITAEGIECKTQAAILQERGCEEGQGYLFGRPMPLNEVRTLLGAH</sequence>
<dbReference type="InterPro" id="IPR035965">
    <property type="entry name" value="PAS-like_dom_sf"/>
</dbReference>
<dbReference type="SMART" id="SM00052">
    <property type="entry name" value="EAL"/>
    <property type="match status" value="1"/>
</dbReference>
<dbReference type="InterPro" id="IPR052155">
    <property type="entry name" value="Biofilm_reg_signaling"/>
</dbReference>
<dbReference type="Gene3D" id="3.20.20.450">
    <property type="entry name" value="EAL domain"/>
    <property type="match status" value="1"/>
</dbReference>
<dbReference type="CDD" id="cd00130">
    <property type="entry name" value="PAS"/>
    <property type="match status" value="2"/>
</dbReference>
<dbReference type="PROSITE" id="PS50883">
    <property type="entry name" value="EAL"/>
    <property type="match status" value="1"/>
</dbReference>
<protein>
    <submittedName>
        <fullName evidence="4">GGDEF domain-containing protein</fullName>
    </submittedName>
</protein>
<dbReference type="PROSITE" id="PS50113">
    <property type="entry name" value="PAC"/>
    <property type="match status" value="1"/>
</dbReference>
<dbReference type="PROSITE" id="PS50887">
    <property type="entry name" value="GGDEF"/>
    <property type="match status" value="1"/>
</dbReference>
<feature type="domain" description="GGDEF" evidence="3">
    <location>
        <begin position="288"/>
        <end position="419"/>
    </location>
</feature>
<dbReference type="EMBL" id="BMZQ01000001">
    <property type="protein sequence ID" value="GHD11019.1"/>
    <property type="molecule type" value="Genomic_DNA"/>
</dbReference>
<organism evidence="4 5">
    <name type="scientific">Tianweitania populi</name>
    <dbReference type="NCBI Taxonomy" id="1607949"/>
    <lineage>
        <taxon>Bacteria</taxon>
        <taxon>Pseudomonadati</taxon>
        <taxon>Pseudomonadota</taxon>
        <taxon>Alphaproteobacteria</taxon>
        <taxon>Hyphomicrobiales</taxon>
        <taxon>Phyllobacteriaceae</taxon>
        <taxon>Tianweitania</taxon>
    </lineage>
</organism>
<keyword evidence="5" id="KW-1185">Reference proteome</keyword>
<feature type="domain" description="PAC" evidence="1">
    <location>
        <begin position="207"/>
        <end position="260"/>
    </location>
</feature>
<dbReference type="SUPFAM" id="SSF55073">
    <property type="entry name" value="Nucleotide cyclase"/>
    <property type="match status" value="1"/>
</dbReference>
<evidence type="ECO:0000313" key="5">
    <source>
        <dbReference type="Proteomes" id="UP000630142"/>
    </source>
</evidence>
<dbReference type="Pfam" id="PF00990">
    <property type="entry name" value="GGDEF"/>
    <property type="match status" value="1"/>
</dbReference>
<dbReference type="Gene3D" id="3.30.70.270">
    <property type="match status" value="1"/>
</dbReference>
<dbReference type="InterPro" id="IPR043128">
    <property type="entry name" value="Rev_trsase/Diguanyl_cyclase"/>
</dbReference>
<dbReference type="AlphaFoldDB" id="A0A8J3DVW8"/>
<evidence type="ECO:0000259" key="1">
    <source>
        <dbReference type="PROSITE" id="PS50113"/>
    </source>
</evidence>
<evidence type="ECO:0000313" key="4">
    <source>
        <dbReference type="EMBL" id="GHD11019.1"/>
    </source>
</evidence>
<feature type="domain" description="EAL" evidence="2">
    <location>
        <begin position="428"/>
        <end position="684"/>
    </location>
</feature>
<dbReference type="NCBIfam" id="TIGR00254">
    <property type="entry name" value="GGDEF"/>
    <property type="match status" value="1"/>
</dbReference>
<name>A0A8J3DVW8_9HYPH</name>
<dbReference type="InterPro" id="IPR001610">
    <property type="entry name" value="PAC"/>
</dbReference>
<evidence type="ECO:0000259" key="2">
    <source>
        <dbReference type="PROSITE" id="PS50883"/>
    </source>
</evidence>
<dbReference type="PANTHER" id="PTHR44757:SF2">
    <property type="entry name" value="BIOFILM ARCHITECTURE MAINTENANCE PROTEIN MBAA"/>
    <property type="match status" value="1"/>
</dbReference>
<reference evidence="4" key="2">
    <citation type="submission" date="2020-09" db="EMBL/GenBank/DDBJ databases">
        <authorList>
            <person name="Sun Q."/>
            <person name="Kim S."/>
        </authorList>
    </citation>
    <scope>NUCLEOTIDE SEQUENCE</scope>
    <source>
        <strain evidence="4">KCTC 42249</strain>
    </source>
</reference>
<dbReference type="CDD" id="cd01948">
    <property type="entry name" value="EAL"/>
    <property type="match status" value="1"/>
</dbReference>
<dbReference type="SMART" id="SM00267">
    <property type="entry name" value="GGDEF"/>
    <property type="match status" value="1"/>
</dbReference>
<dbReference type="SMART" id="SM00086">
    <property type="entry name" value="PAC"/>
    <property type="match status" value="2"/>
</dbReference>
<dbReference type="Pfam" id="PF00563">
    <property type="entry name" value="EAL"/>
    <property type="match status" value="1"/>
</dbReference>
<dbReference type="Pfam" id="PF08447">
    <property type="entry name" value="PAS_3"/>
    <property type="match status" value="2"/>
</dbReference>
<dbReference type="Gene3D" id="3.30.450.20">
    <property type="entry name" value="PAS domain"/>
    <property type="match status" value="2"/>
</dbReference>
<gene>
    <name evidence="4" type="ORF">GCM10016234_13680</name>
</gene>
<evidence type="ECO:0000259" key="3">
    <source>
        <dbReference type="PROSITE" id="PS50887"/>
    </source>
</evidence>
<dbReference type="InterPro" id="IPR035919">
    <property type="entry name" value="EAL_sf"/>
</dbReference>
<dbReference type="SUPFAM" id="SSF141868">
    <property type="entry name" value="EAL domain-like"/>
    <property type="match status" value="1"/>
</dbReference>
<dbReference type="InterPro" id="IPR000700">
    <property type="entry name" value="PAS-assoc_C"/>
</dbReference>
<dbReference type="InterPro" id="IPR001633">
    <property type="entry name" value="EAL_dom"/>
</dbReference>
<dbReference type="InterPro" id="IPR000160">
    <property type="entry name" value="GGDEF_dom"/>
</dbReference>
<dbReference type="RefSeq" id="WP_189502709.1">
    <property type="nucleotide sequence ID" value="NZ_BMZQ01000001.1"/>
</dbReference>
<dbReference type="SUPFAM" id="SSF55785">
    <property type="entry name" value="PYP-like sensor domain (PAS domain)"/>
    <property type="match status" value="2"/>
</dbReference>
<comment type="caution">
    <text evidence="4">The sequence shown here is derived from an EMBL/GenBank/DDBJ whole genome shotgun (WGS) entry which is preliminary data.</text>
</comment>